<feature type="domain" description="Smf/DprA SLOG" evidence="2">
    <location>
        <begin position="2"/>
        <end position="208"/>
    </location>
</feature>
<comment type="caution">
    <text evidence="3">The sequence shown here is derived from an EMBL/GenBank/DDBJ whole genome shotgun (WGS) entry which is preliminary data.</text>
</comment>
<dbReference type="Gene3D" id="3.40.50.450">
    <property type="match status" value="1"/>
</dbReference>
<evidence type="ECO:0000259" key="2">
    <source>
        <dbReference type="Pfam" id="PF02481"/>
    </source>
</evidence>
<dbReference type="InterPro" id="IPR057666">
    <property type="entry name" value="DrpA_SLOG"/>
</dbReference>
<sequence length="210" mass="23318">MFYHDKEYPIQLKEISFAPPILFYRGNLSLLHSDIIGIVGSHAMRPYGRAVTRLFVNGLYGTSFNLMSGSLHGIEELTLRIALQCGGRIICVLTTGIDQVFPRCNQQLVNQVSESGLIISEYTPETVFQRKNLEERSRLISGIARGILIPEAAKQSSSLRTVYYGVEQNREIFAVPGNIFSEESGGANALIAEGAQMVTKPKEIVESFKF</sequence>
<dbReference type="RefSeq" id="WP_051993457.1">
    <property type="nucleotide sequence ID" value="NZ_AODF01000005.1"/>
</dbReference>
<evidence type="ECO:0000256" key="1">
    <source>
        <dbReference type="ARBA" id="ARBA00006525"/>
    </source>
</evidence>
<dbReference type="PANTHER" id="PTHR43022">
    <property type="entry name" value="PROTEIN SMF"/>
    <property type="match status" value="1"/>
</dbReference>
<gene>
    <name evidence="3" type="ORF">MFLO_03165</name>
</gene>
<proteinExistence type="inferred from homology"/>
<dbReference type="SUPFAM" id="SSF102405">
    <property type="entry name" value="MCP/YpsA-like"/>
    <property type="match status" value="1"/>
</dbReference>
<reference evidence="3 4" key="1">
    <citation type="journal article" date="2014" name="Int. J. Syst. Evol. Microbiol.">
        <title>Listeria floridensis sp. nov., Listeria aquatica sp. nov., Listeria cornellensis sp. nov., Listeria riparia sp. nov. and Listeria grandensis sp. nov., from agricultural and natural environments.</title>
        <authorList>
            <person name="den Bakker H.C."/>
            <person name="Warchocki S."/>
            <person name="Wright E.M."/>
            <person name="Allred A.F."/>
            <person name="Ahlstrom C."/>
            <person name="Manuel C.S."/>
            <person name="Stasiewicz M.J."/>
            <person name="Burrell A."/>
            <person name="Roof S."/>
            <person name="Strawn L."/>
            <person name="Fortes E.D."/>
            <person name="Nightingale K.K."/>
            <person name="Kephart D."/>
            <person name="Wiedmann M."/>
        </authorList>
    </citation>
    <scope>NUCLEOTIDE SEQUENCE [LARGE SCALE GENOMIC DNA]</scope>
    <source>
        <strain evidence="3 4">FSL S10-1187</strain>
    </source>
</reference>
<dbReference type="PANTHER" id="PTHR43022:SF1">
    <property type="entry name" value="PROTEIN SMF"/>
    <property type="match status" value="1"/>
</dbReference>
<dbReference type="EMBL" id="AODF01000005">
    <property type="protein sequence ID" value="EUJ33308.1"/>
    <property type="molecule type" value="Genomic_DNA"/>
</dbReference>
<evidence type="ECO:0000313" key="3">
    <source>
        <dbReference type="EMBL" id="EUJ33308.1"/>
    </source>
</evidence>
<organism evidence="3 4">
    <name type="scientific">Listeria floridensis FSL S10-1187</name>
    <dbReference type="NCBI Taxonomy" id="1265817"/>
    <lineage>
        <taxon>Bacteria</taxon>
        <taxon>Bacillati</taxon>
        <taxon>Bacillota</taxon>
        <taxon>Bacilli</taxon>
        <taxon>Bacillales</taxon>
        <taxon>Listeriaceae</taxon>
        <taxon>Listeria</taxon>
    </lineage>
</organism>
<comment type="similarity">
    <text evidence="1">Belongs to the DprA/Smf family.</text>
</comment>
<name>A0ABN0RHH4_9LIST</name>
<protein>
    <submittedName>
        <fullName evidence="3">Polypeptide deformylase</fullName>
    </submittedName>
</protein>
<dbReference type="Proteomes" id="UP000019249">
    <property type="component" value="Unassembled WGS sequence"/>
</dbReference>
<keyword evidence="4" id="KW-1185">Reference proteome</keyword>
<dbReference type="InterPro" id="IPR003488">
    <property type="entry name" value="DprA"/>
</dbReference>
<evidence type="ECO:0000313" key="4">
    <source>
        <dbReference type="Proteomes" id="UP000019249"/>
    </source>
</evidence>
<dbReference type="Pfam" id="PF02481">
    <property type="entry name" value="DNA_processg_A"/>
    <property type="match status" value="1"/>
</dbReference>
<accession>A0ABN0RHH4</accession>